<feature type="compositionally biased region" description="Polar residues" evidence="1">
    <location>
        <begin position="155"/>
        <end position="164"/>
    </location>
</feature>
<comment type="caution">
    <text evidence="2">The sequence shown here is derived from an EMBL/GenBank/DDBJ whole genome shotgun (WGS) entry which is preliminary data.</text>
</comment>
<dbReference type="EMBL" id="BAABIQ010000036">
    <property type="protein sequence ID" value="GAA4795540.1"/>
    <property type="molecule type" value="Genomic_DNA"/>
</dbReference>
<protein>
    <submittedName>
        <fullName evidence="2">Transcriptional regulator</fullName>
    </submittedName>
</protein>
<feature type="region of interest" description="Disordered" evidence="1">
    <location>
        <begin position="149"/>
        <end position="172"/>
    </location>
</feature>
<keyword evidence="3" id="KW-1185">Reference proteome</keyword>
<reference evidence="3" key="1">
    <citation type="journal article" date="2019" name="Int. J. Syst. Evol. Microbiol.">
        <title>The Global Catalogue of Microorganisms (GCM) 10K type strain sequencing project: providing services to taxonomists for standard genome sequencing and annotation.</title>
        <authorList>
            <consortium name="The Broad Institute Genomics Platform"/>
            <consortium name="The Broad Institute Genome Sequencing Center for Infectious Disease"/>
            <person name="Wu L."/>
            <person name="Ma J."/>
        </authorList>
    </citation>
    <scope>NUCLEOTIDE SEQUENCE [LARGE SCALE GENOMIC DNA]</scope>
    <source>
        <strain evidence="3">JCM 18200</strain>
    </source>
</reference>
<proteinExistence type="predicted"/>
<name>A0ABP9BHF3_9SPHI</name>
<evidence type="ECO:0000313" key="3">
    <source>
        <dbReference type="Proteomes" id="UP001501411"/>
    </source>
</evidence>
<organism evidence="2 3">
    <name type="scientific">Olivibacter ginsenosidimutans</name>
    <dbReference type="NCBI Taxonomy" id="1176537"/>
    <lineage>
        <taxon>Bacteria</taxon>
        <taxon>Pseudomonadati</taxon>
        <taxon>Bacteroidota</taxon>
        <taxon>Sphingobacteriia</taxon>
        <taxon>Sphingobacteriales</taxon>
        <taxon>Sphingobacteriaceae</taxon>
        <taxon>Olivibacter</taxon>
    </lineage>
</organism>
<evidence type="ECO:0000256" key="1">
    <source>
        <dbReference type="SAM" id="MobiDB-lite"/>
    </source>
</evidence>
<gene>
    <name evidence="2" type="ORF">GCM10023231_24970</name>
</gene>
<sequence length="269" mass="31003">MSITSNFISMNYIKQLTHFFNKAQADEDFSATHLSLFMALFQLWNQARFAKQIQIIRDDAMRLGKINSKATYHKAMAYLHKQGYIDYRPSYNPYKGSTIIFFPPQLAHIEPNAEPVQMLSTRPINEPYNKLYSTSIIHDNTSDLSIDKNKEKNQKTASSNQSQLLFPKKEKDSAQKLFSNENTIPPPSEQVEKFFLANQSTLQEAHRFMNHYTANGWLVGGKSPMKDWKASAKNWIGNSINFTKSANYGKSNRAQQLHTSTRKNYFEPL</sequence>
<accession>A0ABP9BHF3</accession>
<dbReference type="Proteomes" id="UP001501411">
    <property type="component" value="Unassembled WGS sequence"/>
</dbReference>
<evidence type="ECO:0000313" key="2">
    <source>
        <dbReference type="EMBL" id="GAA4795540.1"/>
    </source>
</evidence>